<dbReference type="InterPro" id="IPR013087">
    <property type="entry name" value="Znf_C2H2_type"/>
</dbReference>
<evidence type="ECO:0000313" key="11">
    <source>
        <dbReference type="EMBL" id="KAG8188978.1"/>
    </source>
</evidence>
<protein>
    <recommendedName>
        <fullName evidence="10">C2H2-type domain-containing protein</fullName>
    </recommendedName>
</protein>
<evidence type="ECO:0000256" key="7">
    <source>
        <dbReference type="ARBA" id="ARBA00023163"/>
    </source>
</evidence>
<dbReference type="InterPro" id="IPR050636">
    <property type="entry name" value="C2H2-ZF_domain-containing"/>
</dbReference>
<dbReference type="SUPFAM" id="SSF57667">
    <property type="entry name" value="beta-beta-alpha zinc fingers"/>
    <property type="match status" value="1"/>
</dbReference>
<keyword evidence="3" id="KW-0677">Repeat</keyword>
<evidence type="ECO:0000256" key="3">
    <source>
        <dbReference type="ARBA" id="ARBA00022737"/>
    </source>
</evidence>
<evidence type="ECO:0000256" key="9">
    <source>
        <dbReference type="PROSITE-ProRule" id="PRU00042"/>
    </source>
</evidence>
<dbReference type="Proteomes" id="UP000827092">
    <property type="component" value="Unassembled WGS sequence"/>
</dbReference>
<reference evidence="11 12" key="1">
    <citation type="journal article" date="2022" name="Nat. Ecol. Evol.">
        <title>A masculinizing supergene underlies an exaggerated male reproductive morph in a spider.</title>
        <authorList>
            <person name="Hendrickx F."/>
            <person name="De Corte Z."/>
            <person name="Sonet G."/>
            <person name="Van Belleghem S.M."/>
            <person name="Kostlbacher S."/>
            <person name="Vangestel C."/>
        </authorList>
    </citation>
    <scope>NUCLEOTIDE SEQUENCE [LARGE SCALE GENOMIC DNA]</scope>
    <source>
        <strain evidence="11">W744_W776</strain>
    </source>
</reference>
<dbReference type="PROSITE" id="PS00028">
    <property type="entry name" value="ZINC_FINGER_C2H2_1"/>
    <property type="match status" value="2"/>
</dbReference>
<gene>
    <name evidence="11" type="ORF">JTE90_010066</name>
</gene>
<dbReference type="AlphaFoldDB" id="A0AAV6UYY5"/>
<feature type="domain" description="C2H2-type" evidence="10">
    <location>
        <begin position="47"/>
        <end position="75"/>
    </location>
</feature>
<dbReference type="Gene3D" id="3.30.160.60">
    <property type="entry name" value="Classic Zinc Finger"/>
    <property type="match status" value="2"/>
</dbReference>
<proteinExistence type="predicted"/>
<dbReference type="InterPro" id="IPR036236">
    <property type="entry name" value="Znf_C2H2_sf"/>
</dbReference>
<organism evidence="11 12">
    <name type="scientific">Oedothorax gibbosus</name>
    <dbReference type="NCBI Taxonomy" id="931172"/>
    <lineage>
        <taxon>Eukaryota</taxon>
        <taxon>Metazoa</taxon>
        <taxon>Ecdysozoa</taxon>
        <taxon>Arthropoda</taxon>
        <taxon>Chelicerata</taxon>
        <taxon>Arachnida</taxon>
        <taxon>Araneae</taxon>
        <taxon>Araneomorphae</taxon>
        <taxon>Entelegynae</taxon>
        <taxon>Araneoidea</taxon>
        <taxon>Linyphiidae</taxon>
        <taxon>Erigoninae</taxon>
        <taxon>Oedothorax</taxon>
    </lineage>
</organism>
<evidence type="ECO:0000256" key="2">
    <source>
        <dbReference type="ARBA" id="ARBA00022723"/>
    </source>
</evidence>
<dbReference type="FunFam" id="3.30.160.60:FF:000446">
    <property type="entry name" value="Zinc finger protein"/>
    <property type="match status" value="1"/>
</dbReference>
<keyword evidence="5" id="KW-0862">Zinc</keyword>
<evidence type="ECO:0000259" key="10">
    <source>
        <dbReference type="PROSITE" id="PS50157"/>
    </source>
</evidence>
<dbReference type="GO" id="GO:0008270">
    <property type="term" value="F:zinc ion binding"/>
    <property type="evidence" value="ECO:0007669"/>
    <property type="project" value="UniProtKB-KW"/>
</dbReference>
<dbReference type="SMART" id="SM00355">
    <property type="entry name" value="ZnF_C2H2"/>
    <property type="match status" value="3"/>
</dbReference>
<evidence type="ECO:0000256" key="8">
    <source>
        <dbReference type="ARBA" id="ARBA00023242"/>
    </source>
</evidence>
<dbReference type="PANTHER" id="PTHR47772:SF1">
    <property type="entry name" value="ZINC FINGER PROTEIN 200"/>
    <property type="match status" value="1"/>
</dbReference>
<evidence type="ECO:0000313" key="12">
    <source>
        <dbReference type="Proteomes" id="UP000827092"/>
    </source>
</evidence>
<keyword evidence="2" id="KW-0479">Metal-binding</keyword>
<keyword evidence="12" id="KW-1185">Reference proteome</keyword>
<dbReference type="PROSITE" id="PS50157">
    <property type="entry name" value="ZINC_FINGER_C2H2_2"/>
    <property type="match status" value="2"/>
</dbReference>
<sequence>MLGKHMKRAHDGNTYARLYSCVFCGKETKHYTTHCIHLRQHTGLRPYKCKECDRTFLQRPHLIAHHKYHHPDEKLVIELLYQCTYCNHSCLLEGGLRKHHARCHPSLEFKYELNKHWAK</sequence>
<evidence type="ECO:0000256" key="1">
    <source>
        <dbReference type="ARBA" id="ARBA00004123"/>
    </source>
</evidence>
<keyword evidence="8" id="KW-0539">Nucleus</keyword>
<keyword evidence="6" id="KW-0805">Transcription regulation</keyword>
<evidence type="ECO:0000256" key="6">
    <source>
        <dbReference type="ARBA" id="ARBA00023015"/>
    </source>
</evidence>
<evidence type="ECO:0000256" key="4">
    <source>
        <dbReference type="ARBA" id="ARBA00022771"/>
    </source>
</evidence>
<feature type="domain" description="C2H2-type" evidence="10">
    <location>
        <begin position="19"/>
        <end position="46"/>
    </location>
</feature>
<dbReference type="EMBL" id="JAFNEN010000225">
    <property type="protein sequence ID" value="KAG8188978.1"/>
    <property type="molecule type" value="Genomic_DNA"/>
</dbReference>
<dbReference type="GO" id="GO:0005634">
    <property type="term" value="C:nucleus"/>
    <property type="evidence" value="ECO:0007669"/>
    <property type="project" value="UniProtKB-SubCell"/>
</dbReference>
<comment type="caution">
    <text evidence="11">The sequence shown here is derived from an EMBL/GenBank/DDBJ whole genome shotgun (WGS) entry which is preliminary data.</text>
</comment>
<evidence type="ECO:0000256" key="5">
    <source>
        <dbReference type="ARBA" id="ARBA00022833"/>
    </source>
</evidence>
<accession>A0AAV6UYY5</accession>
<comment type="subcellular location">
    <subcellularLocation>
        <location evidence="1">Nucleus</location>
    </subcellularLocation>
</comment>
<keyword evidence="4 9" id="KW-0863">Zinc-finger</keyword>
<name>A0AAV6UYY5_9ARAC</name>
<keyword evidence="7" id="KW-0804">Transcription</keyword>
<dbReference type="PANTHER" id="PTHR47772">
    <property type="entry name" value="ZINC FINGER PROTEIN 200"/>
    <property type="match status" value="1"/>
</dbReference>